<dbReference type="KEGG" id="rme:Rmet_5441"/>
<dbReference type="PANTHER" id="PTHR33336:SF3">
    <property type="entry name" value="ABM DOMAIN-CONTAINING PROTEIN"/>
    <property type="match status" value="1"/>
</dbReference>
<sequence>MIRKPRQSGNNPLTTSYLQVIAHYHAKPGNGDQVSRLLAELAEATRTESANLYYEYFRSPADPNHFVILEKYRDADGLTAHRESAHFQHLGFGTIIPLLDRRMVESHWVEAQAA</sequence>
<geneLocation type="plasmid" evidence="2 3">
    <name>megaplasmid</name>
</geneLocation>
<dbReference type="eggNOG" id="COG1359">
    <property type="taxonomic scope" value="Bacteria"/>
</dbReference>
<dbReference type="Pfam" id="PF03992">
    <property type="entry name" value="ABM"/>
    <property type="match status" value="1"/>
</dbReference>
<dbReference type="InterPro" id="IPR007138">
    <property type="entry name" value="ABM_dom"/>
</dbReference>
<dbReference type="InterPro" id="IPR050744">
    <property type="entry name" value="AI-2_Isomerase_LsrG"/>
</dbReference>
<dbReference type="Proteomes" id="UP000002429">
    <property type="component" value="Plasmid megaplasmid"/>
</dbReference>
<keyword evidence="2" id="KW-0503">Monooxygenase</keyword>
<keyword evidence="2" id="KW-0614">Plasmid</keyword>
<keyword evidence="3" id="KW-1185">Reference proteome</keyword>
<dbReference type="Gene3D" id="3.30.70.100">
    <property type="match status" value="1"/>
</dbReference>
<dbReference type="GO" id="GO:0004497">
    <property type="term" value="F:monooxygenase activity"/>
    <property type="evidence" value="ECO:0007669"/>
    <property type="project" value="UniProtKB-KW"/>
</dbReference>
<dbReference type="PROSITE" id="PS51725">
    <property type="entry name" value="ABM"/>
    <property type="match status" value="1"/>
</dbReference>
<evidence type="ECO:0000259" key="1">
    <source>
        <dbReference type="PROSITE" id="PS51725"/>
    </source>
</evidence>
<evidence type="ECO:0000313" key="3">
    <source>
        <dbReference type="Proteomes" id="UP000002429"/>
    </source>
</evidence>
<feature type="domain" description="ABM" evidence="1">
    <location>
        <begin position="18"/>
        <end position="108"/>
    </location>
</feature>
<evidence type="ECO:0000313" key="2">
    <source>
        <dbReference type="EMBL" id="ABF12300.1"/>
    </source>
</evidence>
<dbReference type="PANTHER" id="PTHR33336">
    <property type="entry name" value="QUINOL MONOOXYGENASE YGIN-RELATED"/>
    <property type="match status" value="1"/>
</dbReference>
<dbReference type="AlphaFoldDB" id="Q1LC26"/>
<gene>
    <name evidence="2" type="ordered locus">Rmet_5441</name>
</gene>
<dbReference type="SUPFAM" id="SSF54909">
    <property type="entry name" value="Dimeric alpha+beta barrel"/>
    <property type="match status" value="1"/>
</dbReference>
<organism evidence="2 3">
    <name type="scientific">Cupriavidus metallidurans (strain ATCC 43123 / DSM 2839 / NBRC 102507 / CH34)</name>
    <name type="common">Ralstonia metallidurans</name>
    <dbReference type="NCBI Taxonomy" id="266264"/>
    <lineage>
        <taxon>Bacteria</taxon>
        <taxon>Pseudomonadati</taxon>
        <taxon>Pseudomonadota</taxon>
        <taxon>Betaproteobacteria</taxon>
        <taxon>Burkholderiales</taxon>
        <taxon>Burkholderiaceae</taxon>
        <taxon>Cupriavidus</taxon>
    </lineage>
</organism>
<dbReference type="InterPro" id="IPR011008">
    <property type="entry name" value="Dimeric_a/b-barrel"/>
</dbReference>
<name>Q1LC26_CUPMC</name>
<dbReference type="HOGENOM" id="CLU_131496_3_3_4"/>
<reference evidence="3" key="1">
    <citation type="journal article" date="2010" name="PLoS ONE">
        <title>The complete genome sequence of Cupriavidus metallidurans strain CH34, a master survivalist in harsh and anthropogenic environments.</title>
        <authorList>
            <person name="Janssen P.J."/>
            <person name="Van Houdt R."/>
            <person name="Moors H."/>
            <person name="Monsieurs P."/>
            <person name="Morin N."/>
            <person name="Michaux A."/>
            <person name="Benotmane M.A."/>
            <person name="Leys N."/>
            <person name="Vallaeys T."/>
            <person name="Lapidus A."/>
            <person name="Monchy S."/>
            <person name="Medigue C."/>
            <person name="Taghavi S."/>
            <person name="McCorkle S."/>
            <person name="Dunn J."/>
            <person name="van der Lelie D."/>
            <person name="Mergeay M."/>
        </authorList>
    </citation>
    <scope>NUCLEOTIDE SEQUENCE [LARGE SCALE GENOMIC DNA]</scope>
    <source>
        <strain evidence="3">ATCC 43123 / DSM 2839 / NBRC 102507 / CH34</strain>
    </source>
</reference>
<protein>
    <submittedName>
        <fullName evidence="2">Antibiotic biosynthesis monooxygenase</fullName>
    </submittedName>
</protein>
<accession>Q1LC26</accession>
<proteinExistence type="predicted"/>
<keyword evidence="2" id="KW-0560">Oxidoreductase</keyword>
<dbReference type="EMBL" id="CP000353">
    <property type="protein sequence ID" value="ABF12300.1"/>
    <property type="molecule type" value="Genomic_DNA"/>
</dbReference>